<dbReference type="Pfam" id="PF00777">
    <property type="entry name" value="Glyco_transf_29"/>
    <property type="match status" value="1"/>
</dbReference>
<dbReference type="GO" id="GO:0012505">
    <property type="term" value="C:endomembrane system"/>
    <property type="evidence" value="ECO:0007669"/>
    <property type="project" value="UniProtKB-SubCell"/>
</dbReference>
<comment type="subcellular location">
    <subcellularLocation>
        <location evidence="2">Endomembrane system</location>
    </subcellularLocation>
    <subcellularLocation>
        <location evidence="1">Membrane</location>
        <topology evidence="1">Single-pass membrane protein</topology>
    </subcellularLocation>
</comment>
<evidence type="ECO:0000256" key="6">
    <source>
        <dbReference type="ARBA" id="ARBA00022989"/>
    </source>
</evidence>
<dbReference type="AlphaFoldDB" id="A0A7W6GNE5"/>
<sequence>MAEDARPEISSELLDRTAAITRAREASGAQDITTAADLWTDLLSGGALAQPDMRVAAQTLLLAGRLHRGLRVLTDARWKQKGSLWFVTQLAKLATNSPEIWRAEGDADNWWGVAKAAMRDAADCRFDDCRDKVERAVRLVRAEGGAVLLSGMIFLITTRLIALDQHGLAHALRARHMEPATPEWARVQEDVLLLNLWRRFDDEADDVVRRAQLAPCWADMNCRGAIYRYRWLREGPSASLIADLRQAHAERPANLVFRDLLYATAGEAGLLADVLGPMDDEQHRWRLEEDAARSLPLAQYLASHGFARKMHSHRFRLMFDAMQREATHFLSVLADPAQSVAVVGNSPIEVGKGRGAAIDAHRQVIRFNDYSVAPPFDRDYGVRTDFAVRTIINKDTLKPDSYPQDTVVLLRHVVFRMSRDWDHILDLYEGGMRFGYLPWSCYHAAAMRVRATPSVGLIVATALAERRGALSRDDFFGFSFLDQLEGERRAHYFSAERPSMIHDWEAEAAIFESLFG</sequence>
<protein>
    <submittedName>
        <fullName evidence="9">Uncharacterized protein</fullName>
    </submittedName>
</protein>
<dbReference type="RefSeq" id="WP_183954423.1">
    <property type="nucleotide sequence ID" value="NZ_JACIEB010000002.1"/>
</dbReference>
<dbReference type="GO" id="GO:0008373">
    <property type="term" value="F:sialyltransferase activity"/>
    <property type="evidence" value="ECO:0007669"/>
    <property type="project" value="InterPro"/>
</dbReference>
<dbReference type="InterPro" id="IPR001675">
    <property type="entry name" value="Glyco_trans_29"/>
</dbReference>
<evidence type="ECO:0000256" key="7">
    <source>
        <dbReference type="ARBA" id="ARBA00023136"/>
    </source>
</evidence>
<reference evidence="9 10" key="1">
    <citation type="submission" date="2020-08" db="EMBL/GenBank/DDBJ databases">
        <title>Genomic Encyclopedia of Type Strains, Phase IV (KMG-IV): sequencing the most valuable type-strain genomes for metagenomic binning, comparative biology and taxonomic classification.</title>
        <authorList>
            <person name="Goeker M."/>
        </authorList>
    </citation>
    <scope>NUCLEOTIDE SEQUENCE [LARGE SCALE GENOMIC DNA]</scope>
    <source>
        <strain evidence="9 10">DSM 29348</strain>
    </source>
</reference>
<evidence type="ECO:0000256" key="1">
    <source>
        <dbReference type="ARBA" id="ARBA00004167"/>
    </source>
</evidence>
<dbReference type="EMBL" id="JACIEB010000002">
    <property type="protein sequence ID" value="MBB3981422.1"/>
    <property type="molecule type" value="Genomic_DNA"/>
</dbReference>
<evidence type="ECO:0000313" key="10">
    <source>
        <dbReference type="Proteomes" id="UP000552757"/>
    </source>
</evidence>
<organism evidence="9 10">
    <name type="scientific">Sphingobium fontiphilum</name>
    <dbReference type="NCBI Taxonomy" id="944425"/>
    <lineage>
        <taxon>Bacteria</taxon>
        <taxon>Pseudomonadati</taxon>
        <taxon>Pseudomonadota</taxon>
        <taxon>Alphaproteobacteria</taxon>
        <taxon>Sphingomonadales</taxon>
        <taxon>Sphingomonadaceae</taxon>
        <taxon>Sphingobium</taxon>
    </lineage>
</organism>
<gene>
    <name evidence="9" type="ORF">GGR44_001069</name>
</gene>
<name>A0A7W6GNE5_9SPHN</name>
<dbReference type="InterPro" id="IPR038578">
    <property type="entry name" value="GT29-like_sf"/>
</dbReference>
<evidence type="ECO:0000256" key="5">
    <source>
        <dbReference type="ARBA" id="ARBA00022692"/>
    </source>
</evidence>
<keyword evidence="5" id="KW-0812">Transmembrane</keyword>
<keyword evidence="7" id="KW-0472">Membrane</keyword>
<accession>A0A7W6GNE5</accession>
<dbReference type="Gene3D" id="3.90.1480.20">
    <property type="entry name" value="Glycosyl transferase family 29"/>
    <property type="match status" value="1"/>
</dbReference>
<dbReference type="GO" id="GO:0016020">
    <property type="term" value="C:membrane"/>
    <property type="evidence" value="ECO:0007669"/>
    <property type="project" value="UniProtKB-SubCell"/>
</dbReference>
<comment type="caution">
    <text evidence="9">The sequence shown here is derived from an EMBL/GenBank/DDBJ whole genome shotgun (WGS) entry which is preliminary data.</text>
</comment>
<evidence type="ECO:0000313" key="9">
    <source>
        <dbReference type="EMBL" id="MBB3981422.1"/>
    </source>
</evidence>
<keyword evidence="4" id="KW-0808">Transferase</keyword>
<dbReference type="Proteomes" id="UP000552757">
    <property type="component" value="Unassembled WGS sequence"/>
</dbReference>
<keyword evidence="10" id="KW-1185">Reference proteome</keyword>
<keyword evidence="6" id="KW-1133">Transmembrane helix</keyword>
<keyword evidence="8" id="KW-0325">Glycoprotein</keyword>
<evidence type="ECO:0000256" key="2">
    <source>
        <dbReference type="ARBA" id="ARBA00004308"/>
    </source>
</evidence>
<proteinExistence type="predicted"/>
<evidence type="ECO:0000256" key="8">
    <source>
        <dbReference type="ARBA" id="ARBA00023180"/>
    </source>
</evidence>
<evidence type="ECO:0000256" key="3">
    <source>
        <dbReference type="ARBA" id="ARBA00022676"/>
    </source>
</evidence>
<keyword evidence="3" id="KW-0328">Glycosyltransferase</keyword>
<evidence type="ECO:0000256" key="4">
    <source>
        <dbReference type="ARBA" id="ARBA00022679"/>
    </source>
</evidence>